<comment type="caution">
    <text evidence="2">The sequence shown here is derived from an EMBL/GenBank/DDBJ whole genome shotgun (WGS) entry which is preliminary data.</text>
</comment>
<dbReference type="PROSITE" id="PS51372">
    <property type="entry name" value="PRD_2"/>
    <property type="match status" value="1"/>
</dbReference>
<reference evidence="3" key="1">
    <citation type="journal article" date="2019" name="Int. J. Syst. Evol. Microbiol.">
        <title>The Global Catalogue of Microorganisms (GCM) 10K type strain sequencing project: providing services to taxonomists for standard genome sequencing and annotation.</title>
        <authorList>
            <consortium name="The Broad Institute Genomics Platform"/>
            <consortium name="The Broad Institute Genome Sequencing Center for Infectious Disease"/>
            <person name="Wu L."/>
            <person name="Ma J."/>
        </authorList>
    </citation>
    <scope>NUCLEOTIDE SEQUENCE [LARGE SCALE GENOMIC DNA]</scope>
    <source>
        <strain evidence="3">JCM 11813</strain>
    </source>
</reference>
<organism evidence="2 3">
    <name type="scientific">Nocardioides aquiterrae</name>
    <dbReference type="NCBI Taxonomy" id="203799"/>
    <lineage>
        <taxon>Bacteria</taxon>
        <taxon>Bacillati</taxon>
        <taxon>Actinomycetota</taxon>
        <taxon>Actinomycetes</taxon>
        <taxon>Propionibacteriales</taxon>
        <taxon>Nocardioidaceae</taxon>
        <taxon>Nocardioides</taxon>
    </lineage>
</organism>
<dbReference type="RefSeq" id="WP_343906921.1">
    <property type="nucleotide sequence ID" value="NZ_BAAAJE010000006.1"/>
</dbReference>
<feature type="domain" description="PRD" evidence="1">
    <location>
        <begin position="27"/>
        <end position="138"/>
    </location>
</feature>
<dbReference type="InterPro" id="IPR011608">
    <property type="entry name" value="PRD"/>
</dbReference>
<accession>A0ABP4F0A3</accession>
<dbReference type="Proteomes" id="UP001499979">
    <property type="component" value="Unassembled WGS sequence"/>
</dbReference>
<keyword evidence="3" id="KW-1185">Reference proteome</keyword>
<name>A0ABP4F0A3_9ACTN</name>
<protein>
    <recommendedName>
        <fullName evidence="1">PRD domain-containing protein</fullName>
    </recommendedName>
</protein>
<dbReference type="SUPFAM" id="SSF63520">
    <property type="entry name" value="PTS-regulatory domain, PRD"/>
    <property type="match status" value="1"/>
</dbReference>
<proteinExistence type="predicted"/>
<evidence type="ECO:0000259" key="1">
    <source>
        <dbReference type="PROSITE" id="PS51372"/>
    </source>
</evidence>
<evidence type="ECO:0000313" key="3">
    <source>
        <dbReference type="Proteomes" id="UP001499979"/>
    </source>
</evidence>
<dbReference type="Pfam" id="PF00874">
    <property type="entry name" value="PRD"/>
    <property type="match status" value="1"/>
</dbReference>
<dbReference type="InterPro" id="IPR036634">
    <property type="entry name" value="PRD_sf"/>
</dbReference>
<evidence type="ECO:0000313" key="2">
    <source>
        <dbReference type="EMBL" id="GAA1136315.1"/>
    </source>
</evidence>
<dbReference type="EMBL" id="BAAAJE010000006">
    <property type="protein sequence ID" value="GAA1136315.1"/>
    <property type="molecule type" value="Genomic_DNA"/>
</dbReference>
<gene>
    <name evidence="2" type="ORF">GCM10009606_15550</name>
</gene>
<dbReference type="Gene3D" id="1.10.1790.10">
    <property type="entry name" value="PRD domain"/>
    <property type="match status" value="1"/>
</dbReference>
<sequence length="143" mass="15743">MTNDLTADGPVQAQIAEEFSDRLDMLEESGQVSKLARRLTEMALADLATDLGVRFTEDDSAQFVTHLAIALTRINRGDPAVEISAVTEEEIADRVREREAVSRVMRDCAPVLERAVPEPEISYMTLHLCGIVDVQAERTGQDG</sequence>